<dbReference type="EMBL" id="ACBZ01000079">
    <property type="protein sequence ID" value="EEG49432.1"/>
    <property type="molecule type" value="Genomic_DNA"/>
</dbReference>
<dbReference type="PATRIC" id="fig|476272.21.peg.2978"/>
<name>C0CLA6_BLAHS</name>
<gene>
    <name evidence="2" type="ORF">RUMHYD_01627</name>
</gene>
<feature type="transmembrane region" description="Helical" evidence="1">
    <location>
        <begin position="238"/>
        <end position="258"/>
    </location>
</feature>
<keyword evidence="1" id="KW-0812">Transmembrane</keyword>
<reference evidence="2 3" key="1">
    <citation type="submission" date="2009-01" db="EMBL/GenBank/DDBJ databases">
        <authorList>
            <person name="Fulton L."/>
            <person name="Clifton S."/>
            <person name="Fulton B."/>
            <person name="Xu J."/>
            <person name="Minx P."/>
            <person name="Pepin K.H."/>
            <person name="Johnson M."/>
            <person name="Bhonagiri V."/>
            <person name="Nash W.E."/>
            <person name="Mardis E.R."/>
            <person name="Wilson R.K."/>
        </authorList>
    </citation>
    <scope>NUCLEOTIDE SEQUENCE [LARGE SCALE GENOMIC DNA]</scope>
    <source>
        <strain evidence="3">DSM 10507 / JCM 14656 / S5a33</strain>
    </source>
</reference>
<dbReference type="HOGENOM" id="CLU_1048324_0_0_9"/>
<keyword evidence="3" id="KW-1185">Reference proteome</keyword>
<keyword evidence="1" id="KW-0472">Membrane</keyword>
<protein>
    <submittedName>
        <fullName evidence="2">Uncharacterized protein</fullName>
    </submittedName>
</protein>
<keyword evidence="1" id="KW-1133">Transmembrane helix</keyword>
<evidence type="ECO:0000313" key="3">
    <source>
        <dbReference type="Proteomes" id="UP000003100"/>
    </source>
</evidence>
<feature type="transmembrane region" description="Helical" evidence="1">
    <location>
        <begin position="119"/>
        <end position="137"/>
    </location>
</feature>
<comment type="caution">
    <text evidence="2">The sequence shown here is derived from an EMBL/GenBank/DDBJ whole genome shotgun (WGS) entry which is preliminary data.</text>
</comment>
<feature type="transmembrane region" description="Helical" evidence="1">
    <location>
        <begin position="181"/>
        <end position="201"/>
    </location>
</feature>
<feature type="transmembrane region" description="Helical" evidence="1">
    <location>
        <begin position="143"/>
        <end position="161"/>
    </location>
</feature>
<organism evidence="2 3">
    <name type="scientific">Blautia hydrogenotrophica (strain DSM 10507 / JCM 14656 / S5a33)</name>
    <name type="common">Ruminococcus hydrogenotrophicus</name>
    <dbReference type="NCBI Taxonomy" id="476272"/>
    <lineage>
        <taxon>Bacteria</taxon>
        <taxon>Bacillati</taxon>
        <taxon>Bacillota</taxon>
        <taxon>Clostridia</taxon>
        <taxon>Lachnospirales</taxon>
        <taxon>Lachnospiraceae</taxon>
        <taxon>Blautia</taxon>
    </lineage>
</organism>
<accession>C0CLA6</accession>
<evidence type="ECO:0000313" key="2">
    <source>
        <dbReference type="EMBL" id="EEG49432.1"/>
    </source>
</evidence>
<dbReference type="RefSeq" id="WP_005947922.1">
    <property type="nucleotide sequence ID" value="NZ_CP136423.1"/>
</dbReference>
<dbReference type="Proteomes" id="UP000003100">
    <property type="component" value="Unassembled WGS sequence"/>
</dbReference>
<evidence type="ECO:0000256" key="1">
    <source>
        <dbReference type="SAM" id="Phobius"/>
    </source>
</evidence>
<sequence>MSDIDFRQNGKRISGSNGSSGYDEGNRLIIDGKTFYKEGNNRYYCPDDGKIYNTDNGHISTLEDGIIGTYDKYGAHIYGNKSNPNSDNVHRNHSNSSKKVDATTAMGIYYTIELIKKHFIGILIFINILAPIFVKIGTLIGNAYLGFAIGFVISIFIASCIEKLIKSFYQIIKYGHIKGKFFLILGIFALFFLGLSIYSIFEGKGMIADNERHMAQDPSYSIYANERIQTAKDNINDSIQYCLVSSVIAVVSGTIFIVRNQTQKN</sequence>
<proteinExistence type="predicted"/>
<dbReference type="AlphaFoldDB" id="C0CLA6"/>
<reference evidence="2 3" key="2">
    <citation type="submission" date="2009-02" db="EMBL/GenBank/DDBJ databases">
        <title>Draft genome sequence of Blautia hydrogenotrophica DSM 10507 (Ruminococcus hydrogenotrophicus DSM 10507).</title>
        <authorList>
            <person name="Sudarsanam P."/>
            <person name="Ley R."/>
            <person name="Guruge J."/>
            <person name="Turnbaugh P.J."/>
            <person name="Mahowald M."/>
            <person name="Liep D."/>
            <person name="Gordon J."/>
        </authorList>
    </citation>
    <scope>NUCLEOTIDE SEQUENCE [LARGE SCALE GENOMIC DNA]</scope>
    <source>
        <strain evidence="3">DSM 10507 / JCM 14656 / S5a33</strain>
    </source>
</reference>
<dbReference type="GeneID" id="86820272"/>